<feature type="region of interest" description="Disordered" evidence="1">
    <location>
        <begin position="76"/>
        <end position="101"/>
    </location>
</feature>
<sequence>MPNDAFTPLTLEQFTHFILIPNIACHLITKDLEITPMEVYEEMMASGEVNKYLQELDDTGGDDMLNGITMRAVTGRKQKELGGARKTTQVEDAAIPTGDKPQPKLKPVMKLKVRSLIPSTPLVTLIGLVIFHVH</sequence>
<evidence type="ECO:0000313" key="3">
    <source>
        <dbReference type="Proteomes" id="UP000054538"/>
    </source>
</evidence>
<dbReference type="InParanoid" id="A0A0D0D2V9"/>
<evidence type="ECO:0000256" key="1">
    <source>
        <dbReference type="SAM" id="MobiDB-lite"/>
    </source>
</evidence>
<accession>A0A0D0D2V9</accession>
<proteinExistence type="predicted"/>
<name>A0A0D0D2V9_9AGAM</name>
<dbReference type="EMBL" id="KN825468">
    <property type="protein sequence ID" value="KIK90812.1"/>
    <property type="molecule type" value="Genomic_DNA"/>
</dbReference>
<dbReference type="Proteomes" id="UP000054538">
    <property type="component" value="Unassembled WGS sequence"/>
</dbReference>
<dbReference type="OrthoDB" id="3269466at2759"/>
<evidence type="ECO:0000313" key="2">
    <source>
        <dbReference type="EMBL" id="KIK90812.1"/>
    </source>
</evidence>
<reference evidence="3" key="2">
    <citation type="submission" date="2015-01" db="EMBL/GenBank/DDBJ databases">
        <title>Evolutionary Origins and Diversification of the Mycorrhizal Mutualists.</title>
        <authorList>
            <consortium name="DOE Joint Genome Institute"/>
            <consortium name="Mycorrhizal Genomics Consortium"/>
            <person name="Kohler A."/>
            <person name="Kuo A."/>
            <person name="Nagy L.G."/>
            <person name="Floudas D."/>
            <person name="Copeland A."/>
            <person name="Barry K.W."/>
            <person name="Cichocki N."/>
            <person name="Veneault-Fourrey C."/>
            <person name="LaButti K."/>
            <person name="Lindquist E.A."/>
            <person name="Lipzen A."/>
            <person name="Lundell T."/>
            <person name="Morin E."/>
            <person name="Murat C."/>
            <person name="Riley R."/>
            <person name="Ohm R."/>
            <person name="Sun H."/>
            <person name="Tunlid A."/>
            <person name="Henrissat B."/>
            <person name="Grigoriev I.V."/>
            <person name="Hibbett D.S."/>
            <person name="Martin F."/>
        </authorList>
    </citation>
    <scope>NUCLEOTIDE SEQUENCE [LARGE SCALE GENOMIC DNA]</scope>
    <source>
        <strain evidence="3">Ve08.2h10</strain>
    </source>
</reference>
<dbReference type="AlphaFoldDB" id="A0A0D0D2V9"/>
<keyword evidence="3" id="KW-1185">Reference proteome</keyword>
<evidence type="ECO:0008006" key="4">
    <source>
        <dbReference type="Google" id="ProtNLM"/>
    </source>
</evidence>
<organism evidence="2 3">
    <name type="scientific">Paxillus rubicundulus Ve08.2h10</name>
    <dbReference type="NCBI Taxonomy" id="930991"/>
    <lineage>
        <taxon>Eukaryota</taxon>
        <taxon>Fungi</taxon>
        <taxon>Dikarya</taxon>
        <taxon>Basidiomycota</taxon>
        <taxon>Agaricomycotina</taxon>
        <taxon>Agaricomycetes</taxon>
        <taxon>Agaricomycetidae</taxon>
        <taxon>Boletales</taxon>
        <taxon>Paxilineae</taxon>
        <taxon>Paxillaceae</taxon>
        <taxon>Paxillus</taxon>
    </lineage>
</organism>
<dbReference type="HOGENOM" id="CLU_135759_0_0_1"/>
<protein>
    <recommendedName>
        <fullName evidence="4">Restriction of telomere capping protein 4</fullName>
    </recommendedName>
</protein>
<reference evidence="2 3" key="1">
    <citation type="submission" date="2014-04" db="EMBL/GenBank/DDBJ databases">
        <authorList>
            <consortium name="DOE Joint Genome Institute"/>
            <person name="Kuo A."/>
            <person name="Kohler A."/>
            <person name="Jargeat P."/>
            <person name="Nagy L.G."/>
            <person name="Floudas D."/>
            <person name="Copeland A."/>
            <person name="Barry K.W."/>
            <person name="Cichocki N."/>
            <person name="Veneault-Fourrey C."/>
            <person name="LaButti K."/>
            <person name="Lindquist E.A."/>
            <person name="Lipzen A."/>
            <person name="Lundell T."/>
            <person name="Morin E."/>
            <person name="Murat C."/>
            <person name="Sun H."/>
            <person name="Tunlid A."/>
            <person name="Henrissat B."/>
            <person name="Grigoriev I.V."/>
            <person name="Hibbett D.S."/>
            <person name="Martin F."/>
            <person name="Nordberg H.P."/>
            <person name="Cantor M.N."/>
            <person name="Hua S.X."/>
        </authorList>
    </citation>
    <scope>NUCLEOTIDE SEQUENCE [LARGE SCALE GENOMIC DNA]</scope>
    <source>
        <strain evidence="2 3">Ve08.2h10</strain>
    </source>
</reference>
<gene>
    <name evidence="2" type="ORF">PAXRUDRAFT_14132</name>
</gene>